<evidence type="ECO:0000313" key="1">
    <source>
        <dbReference type="EMBL" id="KAB8197710.1"/>
    </source>
</evidence>
<dbReference type="Proteomes" id="UP000312512">
    <property type="component" value="Unassembled WGS sequence"/>
</dbReference>
<accession>A0A5P9YKL5</accession>
<organism evidence="1 2">
    <name type="scientific">Nonomuraea phyllanthi</name>
    <dbReference type="NCBI Taxonomy" id="2219224"/>
    <lineage>
        <taxon>Bacteria</taxon>
        <taxon>Bacillati</taxon>
        <taxon>Actinomycetota</taxon>
        <taxon>Actinomycetes</taxon>
        <taxon>Streptosporangiales</taxon>
        <taxon>Streptosporangiaceae</taxon>
        <taxon>Nonomuraea</taxon>
    </lineage>
</organism>
<sequence length="100" mass="10563">MAGIELNRHALERLRNTVVQAAGQLGSIGDQFTDKAPNSSIFGSVASAGALATAVGGVEQRGRDEYGRAERNLKAVERAIGKVQTNIDQANLDSTPGRDR</sequence>
<dbReference type="RefSeq" id="WP_139628392.1">
    <property type="nucleotide sequence ID" value="NZ_CP045572.1"/>
</dbReference>
<gene>
    <name evidence="1" type="ORF">FH608_004055</name>
</gene>
<accession>A0A5C4WVV4</accession>
<comment type="caution">
    <text evidence="1">The sequence shown here is derived from an EMBL/GenBank/DDBJ whole genome shotgun (WGS) entry which is preliminary data.</text>
</comment>
<reference evidence="1 2" key="1">
    <citation type="submission" date="2019-10" db="EMBL/GenBank/DDBJ databases">
        <title>Nonomuraea sp. nov., isolated from Phyllanthus amarus.</title>
        <authorList>
            <person name="Klykleung N."/>
            <person name="Tanasupawat S."/>
        </authorList>
    </citation>
    <scope>NUCLEOTIDE SEQUENCE [LARGE SCALE GENOMIC DNA]</scope>
    <source>
        <strain evidence="1 2">PA1-10</strain>
    </source>
</reference>
<evidence type="ECO:0000313" key="2">
    <source>
        <dbReference type="Proteomes" id="UP000312512"/>
    </source>
</evidence>
<dbReference type="EMBL" id="VDLX02000001">
    <property type="protein sequence ID" value="KAB8197710.1"/>
    <property type="molecule type" value="Genomic_DNA"/>
</dbReference>
<keyword evidence="2" id="KW-1185">Reference proteome</keyword>
<protein>
    <submittedName>
        <fullName evidence="1">Uncharacterized protein</fullName>
    </submittedName>
</protein>
<name>A0A5C4WVV4_9ACTN</name>
<proteinExistence type="predicted"/>
<dbReference type="AlphaFoldDB" id="A0A5C4WVV4"/>